<dbReference type="GO" id="GO:0005507">
    <property type="term" value="F:copper ion binding"/>
    <property type="evidence" value="ECO:0007669"/>
    <property type="project" value="TreeGrafter"/>
</dbReference>
<keyword evidence="13" id="KW-0406">Ion transport</keyword>
<keyword evidence="4" id="KW-0813">Transport</keyword>
<dbReference type="PROSITE" id="PS00154">
    <property type="entry name" value="ATPASE_E1_E2"/>
    <property type="match status" value="1"/>
</dbReference>
<keyword evidence="11 16" id="KW-1133">Transmembrane helix</keyword>
<dbReference type="PRINTS" id="PR00119">
    <property type="entry name" value="CATATPASE"/>
</dbReference>
<comment type="caution">
    <text evidence="18">The sequence shown here is derived from an EMBL/GenBank/DDBJ whole genome shotgun (WGS) entry which is preliminary data.</text>
</comment>
<dbReference type="NCBIfam" id="TIGR01525">
    <property type="entry name" value="ATPase-IB_hvy"/>
    <property type="match status" value="1"/>
</dbReference>
<keyword evidence="6" id="KW-0479">Metal-binding</keyword>
<evidence type="ECO:0000256" key="8">
    <source>
        <dbReference type="ARBA" id="ARBA00022796"/>
    </source>
</evidence>
<dbReference type="InterPro" id="IPR023299">
    <property type="entry name" value="ATPase_P-typ_cyto_dom_N"/>
</dbReference>
<feature type="transmembrane region" description="Helical" evidence="16">
    <location>
        <begin position="328"/>
        <end position="355"/>
    </location>
</feature>
<dbReference type="Pfam" id="PF00403">
    <property type="entry name" value="HMA"/>
    <property type="match status" value="1"/>
</dbReference>
<dbReference type="InterPro" id="IPR006121">
    <property type="entry name" value="HMA_dom"/>
</dbReference>
<feature type="transmembrane region" description="Helical" evidence="16">
    <location>
        <begin position="305"/>
        <end position="322"/>
    </location>
</feature>
<dbReference type="SUPFAM" id="SSF56784">
    <property type="entry name" value="HAD-like"/>
    <property type="match status" value="1"/>
</dbReference>
<dbReference type="Gene3D" id="3.40.50.1000">
    <property type="entry name" value="HAD superfamily/HAD-like"/>
    <property type="match status" value="1"/>
</dbReference>
<dbReference type="PANTHER" id="PTHR43520:SF8">
    <property type="entry name" value="P-TYPE CU(+) TRANSPORTER"/>
    <property type="match status" value="1"/>
</dbReference>
<feature type="transmembrane region" description="Helical" evidence="16">
    <location>
        <begin position="6"/>
        <end position="24"/>
    </location>
</feature>
<dbReference type="AlphaFoldDB" id="A0A062V5Q7"/>
<dbReference type="SFLD" id="SFLDS00003">
    <property type="entry name" value="Haloacid_Dehalogenase"/>
    <property type="match status" value="1"/>
</dbReference>
<dbReference type="InterPro" id="IPR036412">
    <property type="entry name" value="HAD-like_sf"/>
</dbReference>
<dbReference type="InterPro" id="IPR018303">
    <property type="entry name" value="ATPase_P-typ_P_site"/>
</dbReference>
<dbReference type="GO" id="GO:0012505">
    <property type="term" value="C:endomembrane system"/>
    <property type="evidence" value="ECO:0007669"/>
    <property type="project" value="UniProtKB-SubCell"/>
</dbReference>
<dbReference type="GO" id="GO:0140581">
    <property type="term" value="F:P-type monovalent copper transporter activity"/>
    <property type="evidence" value="ECO:0007669"/>
    <property type="project" value="UniProtKB-EC"/>
</dbReference>
<dbReference type="NCBIfam" id="TIGR01511">
    <property type="entry name" value="ATPase-IB1_Cu"/>
    <property type="match status" value="1"/>
</dbReference>
<dbReference type="NCBIfam" id="TIGR01494">
    <property type="entry name" value="ATPase_P-type"/>
    <property type="match status" value="1"/>
</dbReference>
<dbReference type="GO" id="GO:0005524">
    <property type="term" value="F:ATP binding"/>
    <property type="evidence" value="ECO:0007669"/>
    <property type="project" value="UniProtKB-KW"/>
</dbReference>
<dbReference type="Gene3D" id="2.60.40.420">
    <property type="entry name" value="Cupredoxins - blue copper proteins"/>
    <property type="match status" value="1"/>
</dbReference>
<protein>
    <recommendedName>
        <fullName evidence="3">P-type Cu(+) transporter</fullName>
        <ecNumber evidence="3">7.2.2.8</ecNumber>
    </recommendedName>
</protein>
<evidence type="ECO:0000256" key="4">
    <source>
        <dbReference type="ARBA" id="ARBA00022448"/>
    </source>
</evidence>
<dbReference type="InterPro" id="IPR059000">
    <property type="entry name" value="ATPase_P-type_domA"/>
</dbReference>
<keyword evidence="18" id="KW-0378">Hydrolase</keyword>
<dbReference type="InterPro" id="IPR044492">
    <property type="entry name" value="P_typ_ATPase_HD_dom"/>
</dbReference>
<dbReference type="InterPro" id="IPR023214">
    <property type="entry name" value="HAD_sf"/>
</dbReference>
<dbReference type="GO" id="GO:0055070">
    <property type="term" value="P:copper ion homeostasis"/>
    <property type="evidence" value="ECO:0007669"/>
    <property type="project" value="TreeGrafter"/>
</dbReference>
<evidence type="ECO:0000256" key="6">
    <source>
        <dbReference type="ARBA" id="ARBA00022723"/>
    </source>
</evidence>
<evidence type="ECO:0000256" key="14">
    <source>
        <dbReference type="ARBA" id="ARBA00023136"/>
    </source>
</evidence>
<dbReference type="GO" id="GO:0016491">
    <property type="term" value="F:oxidoreductase activity"/>
    <property type="evidence" value="ECO:0007669"/>
    <property type="project" value="InterPro"/>
</dbReference>
<dbReference type="Gene3D" id="3.40.1110.10">
    <property type="entry name" value="Calcium-transporting ATPase, cytoplasmic domain N"/>
    <property type="match status" value="1"/>
</dbReference>
<dbReference type="InterPro" id="IPR008250">
    <property type="entry name" value="ATPase_P-typ_transduc_dom_A_sf"/>
</dbReference>
<feature type="transmembrane region" description="Helical" evidence="16">
    <location>
        <begin position="242"/>
        <end position="263"/>
    </location>
</feature>
<evidence type="ECO:0000256" key="7">
    <source>
        <dbReference type="ARBA" id="ARBA00022741"/>
    </source>
</evidence>
<feature type="transmembrane region" description="Helical" evidence="16">
    <location>
        <begin position="275"/>
        <end position="293"/>
    </location>
</feature>
<evidence type="ECO:0000256" key="13">
    <source>
        <dbReference type="ARBA" id="ARBA00023065"/>
    </source>
</evidence>
<organism evidence="18 19">
    <name type="scientific">Candidatus Methanoperedens nitratireducens</name>
    <dbReference type="NCBI Taxonomy" id="1392998"/>
    <lineage>
        <taxon>Archaea</taxon>
        <taxon>Methanobacteriati</taxon>
        <taxon>Methanobacteriota</taxon>
        <taxon>Stenosarchaea group</taxon>
        <taxon>Methanomicrobia</taxon>
        <taxon>Methanosarcinales</taxon>
        <taxon>ANME-2 cluster</taxon>
        <taxon>Candidatus Methanoperedentaceae</taxon>
        <taxon>Candidatus Methanoperedens</taxon>
    </lineage>
</organism>
<dbReference type="InterPro" id="IPR012348">
    <property type="entry name" value="RNR-like"/>
</dbReference>
<evidence type="ECO:0000256" key="11">
    <source>
        <dbReference type="ARBA" id="ARBA00022989"/>
    </source>
</evidence>
<evidence type="ECO:0000256" key="12">
    <source>
        <dbReference type="ARBA" id="ARBA00023008"/>
    </source>
</evidence>
<keyword evidence="9" id="KW-0067">ATP-binding</keyword>
<dbReference type="Proteomes" id="UP000027153">
    <property type="component" value="Unassembled WGS sequence"/>
</dbReference>
<evidence type="ECO:0000256" key="2">
    <source>
        <dbReference type="ARBA" id="ARBA00006024"/>
    </source>
</evidence>
<dbReference type="Pfam" id="PF13473">
    <property type="entry name" value="Cupredoxin_1"/>
    <property type="match status" value="1"/>
</dbReference>
<dbReference type="GO" id="GO:0043682">
    <property type="term" value="F:P-type divalent copper transporter activity"/>
    <property type="evidence" value="ECO:0007669"/>
    <property type="project" value="TreeGrafter"/>
</dbReference>
<comment type="subcellular location">
    <subcellularLocation>
        <location evidence="1">Endomembrane system</location>
        <topology evidence="1">Multi-pass membrane protein</topology>
    </subcellularLocation>
</comment>
<feature type="transmembrane region" description="Helical" evidence="16">
    <location>
        <begin position="864"/>
        <end position="886"/>
    </location>
</feature>
<dbReference type="GO" id="GO:0016887">
    <property type="term" value="F:ATP hydrolysis activity"/>
    <property type="evidence" value="ECO:0007669"/>
    <property type="project" value="InterPro"/>
</dbReference>
<evidence type="ECO:0000313" key="18">
    <source>
        <dbReference type="EMBL" id="KCZ71908.1"/>
    </source>
</evidence>
<dbReference type="OrthoDB" id="8588at2157"/>
<dbReference type="InterPro" id="IPR011017">
    <property type="entry name" value="TRASH_dom"/>
</dbReference>
<keyword evidence="12" id="KW-0186">Copper</keyword>
<dbReference type="SMART" id="SM00746">
    <property type="entry name" value="TRASH"/>
    <property type="match status" value="1"/>
</dbReference>
<feature type="transmembrane region" description="Helical" evidence="16">
    <location>
        <begin position="496"/>
        <end position="515"/>
    </location>
</feature>
<keyword evidence="10" id="KW-1278">Translocase</keyword>
<dbReference type="Gene3D" id="1.10.620.20">
    <property type="entry name" value="Ribonucleotide Reductase, subunit A"/>
    <property type="match status" value="1"/>
</dbReference>
<dbReference type="CDD" id="cd02094">
    <property type="entry name" value="P-type_ATPase_Cu-like"/>
    <property type="match status" value="1"/>
</dbReference>
<dbReference type="InterPro" id="IPR009078">
    <property type="entry name" value="Ferritin-like_SF"/>
</dbReference>
<accession>A0A062V5Q7</accession>
<dbReference type="Pfam" id="PF00702">
    <property type="entry name" value="Hydrolase"/>
    <property type="match status" value="1"/>
</dbReference>
<dbReference type="EC" id="7.2.2.8" evidence="3"/>
<dbReference type="InterPro" id="IPR028096">
    <property type="entry name" value="EfeO_Cupredoxin"/>
</dbReference>
<dbReference type="InterPro" id="IPR008972">
    <property type="entry name" value="Cupredoxin"/>
</dbReference>
<dbReference type="InterPro" id="IPR036163">
    <property type="entry name" value="HMA_dom_sf"/>
</dbReference>
<evidence type="ECO:0000256" key="16">
    <source>
        <dbReference type="SAM" id="Phobius"/>
    </source>
</evidence>
<evidence type="ECO:0000256" key="15">
    <source>
        <dbReference type="SAM" id="MobiDB-lite"/>
    </source>
</evidence>
<keyword evidence="19" id="KW-1185">Reference proteome</keyword>
<proteinExistence type="inferred from homology"/>
<sequence>MTLADVIVALVGLGIIVFMGWWFFGPKTAVVARLTRGVQEIDILVKETYQPNVIRVRQGIPVRLKFNRQEGIDCSNRVLIPDFGISKALPAFRTTVIEFTPQTPGEYPFTCWMNMYRGTIIVEPGERAAAAPTEPVPQEVAPRADTAPARAEFAIKRADCPGCFDAIQDYLERMRGIEAIQMNFSTERLTAAYNPQLVSPEDISKAVSDLGYEAKLLSEEEETRDLGVVTRSDEVADVTRRFIVAAVLAVPVVLGAMREFFPALAFVPTILHNPLVQFLLTTPVVAYSGANFYRGMWGTLRRRTADMNTLIGLGTGAAYVYSVANTFFAGFFIALGIPVAVYYEVVVAIIALVLLGRLLEARAKAGTSAAIQRLIGLQARTARVVRNGQEMDVPVEDVRVDDVVIVRPGEKIPVDGVIREGSSTIDESMITGESIPVDKGPGDEVIGATINKTGSFRFKATKVGKDTALAQIIRLVQEAQGSKAPIQRLVDVVSSYFVPVVLMAAVATFVIWFILGPEPGIVFALLTSVAVLIIACPCALGLATPTSITVGTGKGAEYGVLIKGGEALEVAGKVNAIVMDKTGTLTKGEPALTDVAPALGFGRDEVLYLAASAERASEHPLGQAIVRAAQAQDMSLAEPKDFRAVPGRGLEAVVDERRVLVGTPQLLAERDIFMRELEARGAELALQGKTPMYVAVDDQAAGVIAVADTMKPNAAAVVQRLRDLGLEVWMLTGDNRRTAEAIARQVSIASDKVLAEVLPEHKAQKVAELQRQGKVVAMVGDGINDAPALVQADLGIAIGTGTDVAIESGDITLISGDVQGVLIAVELSRATMSNIKGNLFFAFVYNTLGIPIAAGVLYPFFGILLSPIVAAAAMALSSVSVVTNALRLRGFQPRREPVAHREVTAVSHGEPAELPEGELPRGPVPEERGGWRPKQAQVEDPVCHRTANPRDMAAYMHHRGRVYYFCSQECKTKFESNPDRYTTRAA</sequence>
<dbReference type="CDD" id="cd00371">
    <property type="entry name" value="HMA"/>
    <property type="match status" value="1"/>
</dbReference>
<evidence type="ECO:0000256" key="3">
    <source>
        <dbReference type="ARBA" id="ARBA00012517"/>
    </source>
</evidence>
<dbReference type="SUPFAM" id="SSF55008">
    <property type="entry name" value="HMA, heavy metal-associated domain"/>
    <property type="match status" value="1"/>
</dbReference>
<dbReference type="InterPro" id="IPR023298">
    <property type="entry name" value="ATPase_P-typ_TM_dom_sf"/>
</dbReference>
<dbReference type="SUPFAM" id="SSF81653">
    <property type="entry name" value="Calcium ATPase, transduction domain A"/>
    <property type="match status" value="1"/>
</dbReference>
<gene>
    <name evidence="18" type="ORF">ANME2D_01964</name>
</gene>
<keyword evidence="5 16" id="KW-0812">Transmembrane</keyword>
<keyword evidence="8" id="KW-0187">Copper transport</keyword>
<evidence type="ECO:0000259" key="17">
    <source>
        <dbReference type="PROSITE" id="PS50846"/>
    </source>
</evidence>
<keyword evidence="14 16" id="KW-0472">Membrane</keyword>
<evidence type="ECO:0000313" key="19">
    <source>
        <dbReference type="Proteomes" id="UP000027153"/>
    </source>
</evidence>
<dbReference type="SUPFAM" id="SSF49503">
    <property type="entry name" value="Cupredoxins"/>
    <property type="match status" value="1"/>
</dbReference>
<name>A0A062V5Q7_9EURY</name>
<dbReference type="FunFam" id="3.40.50.1000:FF:000144">
    <property type="entry name" value="copper-transporting ATPase 1 isoform X2"/>
    <property type="match status" value="1"/>
</dbReference>
<dbReference type="SFLD" id="SFLDF00027">
    <property type="entry name" value="p-type_atpase"/>
    <property type="match status" value="1"/>
</dbReference>
<feature type="region of interest" description="Disordered" evidence="15">
    <location>
        <begin position="906"/>
        <end position="941"/>
    </location>
</feature>
<dbReference type="PROSITE" id="PS50846">
    <property type="entry name" value="HMA_2"/>
    <property type="match status" value="1"/>
</dbReference>
<dbReference type="SUPFAM" id="SSF81665">
    <property type="entry name" value="Calcium ATPase, transmembrane domain M"/>
    <property type="match status" value="1"/>
</dbReference>
<evidence type="ECO:0000256" key="10">
    <source>
        <dbReference type="ARBA" id="ARBA00022967"/>
    </source>
</evidence>
<dbReference type="PATRIC" id="fig|1392998.3.peg.1963"/>
<dbReference type="SUPFAM" id="SSF47240">
    <property type="entry name" value="Ferritin-like"/>
    <property type="match status" value="1"/>
</dbReference>
<feature type="domain" description="HMA" evidence="17">
    <location>
        <begin position="149"/>
        <end position="215"/>
    </location>
</feature>
<dbReference type="Gene3D" id="2.70.150.10">
    <property type="entry name" value="Calcium-transporting ATPase, cytoplasmic transduction domain A"/>
    <property type="match status" value="1"/>
</dbReference>
<feature type="transmembrane region" description="Helical" evidence="16">
    <location>
        <begin position="839"/>
        <end position="858"/>
    </location>
</feature>
<evidence type="ECO:0000256" key="9">
    <source>
        <dbReference type="ARBA" id="ARBA00022840"/>
    </source>
</evidence>
<dbReference type="Pfam" id="PF04945">
    <property type="entry name" value="YHS"/>
    <property type="match status" value="1"/>
</dbReference>
<keyword evidence="7" id="KW-0547">Nucleotide-binding</keyword>
<dbReference type="InterPro" id="IPR007029">
    <property type="entry name" value="YHS_dom"/>
</dbReference>
<dbReference type="InterPro" id="IPR027256">
    <property type="entry name" value="P-typ_ATPase_IB"/>
</dbReference>
<dbReference type="Pfam" id="PF00122">
    <property type="entry name" value="E1-E2_ATPase"/>
    <property type="match status" value="1"/>
</dbReference>
<dbReference type="PRINTS" id="PR00943">
    <property type="entry name" value="CUATPASE"/>
</dbReference>
<dbReference type="Gene3D" id="3.30.70.100">
    <property type="match status" value="1"/>
</dbReference>
<dbReference type="GO" id="GO:0016020">
    <property type="term" value="C:membrane"/>
    <property type="evidence" value="ECO:0007669"/>
    <property type="project" value="InterPro"/>
</dbReference>
<comment type="similarity">
    <text evidence="2">Belongs to the cation transport ATPase (P-type) (TC 3.A.3) family. Type IB subfamily.</text>
</comment>
<dbReference type="EMBL" id="JMIY01000004">
    <property type="protein sequence ID" value="KCZ71908.1"/>
    <property type="molecule type" value="Genomic_DNA"/>
</dbReference>
<evidence type="ECO:0000256" key="1">
    <source>
        <dbReference type="ARBA" id="ARBA00004127"/>
    </source>
</evidence>
<evidence type="ECO:0000256" key="5">
    <source>
        <dbReference type="ARBA" id="ARBA00022692"/>
    </source>
</evidence>
<reference evidence="18 19" key="1">
    <citation type="journal article" date="2013" name="Nature">
        <title>Anaerobic oxidation of methane coupled to nitrate reduction in a novel archaeal lineage.</title>
        <authorList>
            <person name="Haroon M.F."/>
            <person name="Hu S."/>
            <person name="Shi Y."/>
            <person name="Imelfort M."/>
            <person name="Keller J."/>
            <person name="Hugenholtz P."/>
            <person name="Yuan Z."/>
            <person name="Tyson G.W."/>
        </authorList>
    </citation>
    <scope>NUCLEOTIDE SEQUENCE [LARGE SCALE GENOMIC DNA]</scope>
    <source>
        <strain evidence="18 19">ANME-2d</strain>
    </source>
</reference>
<dbReference type="PANTHER" id="PTHR43520">
    <property type="entry name" value="ATP7, ISOFORM B"/>
    <property type="match status" value="1"/>
</dbReference>
<dbReference type="FunFam" id="2.70.150.10:FF:000002">
    <property type="entry name" value="Copper-transporting ATPase 1, putative"/>
    <property type="match status" value="1"/>
</dbReference>
<feature type="transmembrane region" description="Helical" evidence="16">
    <location>
        <begin position="521"/>
        <end position="544"/>
    </location>
</feature>
<dbReference type="InterPro" id="IPR001757">
    <property type="entry name" value="P_typ_ATPase"/>
</dbReference>
<dbReference type="SFLD" id="SFLDG00002">
    <property type="entry name" value="C1.7:_P-type_atpase_like"/>
    <property type="match status" value="1"/>
</dbReference>